<dbReference type="SMART" id="SM00418">
    <property type="entry name" value="HTH_ARSR"/>
    <property type="match status" value="1"/>
</dbReference>
<dbReference type="NCBIfam" id="NF033788">
    <property type="entry name" value="HTH_metalloreg"/>
    <property type="match status" value="1"/>
</dbReference>
<comment type="caution">
    <text evidence="2">The sequence shown here is derived from an EMBL/GenBank/DDBJ whole genome shotgun (WGS) entry which is preliminary data.</text>
</comment>
<dbReference type="Pfam" id="PF12840">
    <property type="entry name" value="HTH_20"/>
    <property type="match status" value="1"/>
</dbReference>
<dbReference type="RefSeq" id="WP_276306096.1">
    <property type="nucleotide sequence ID" value="NZ_CP119993.1"/>
</dbReference>
<dbReference type="PANTHER" id="PTHR38600:SF2">
    <property type="entry name" value="SLL0088 PROTEIN"/>
    <property type="match status" value="1"/>
</dbReference>
<protein>
    <submittedName>
        <fullName evidence="2">ArsR/SmtB family transcription factor</fullName>
    </submittedName>
</protein>
<evidence type="ECO:0000259" key="1">
    <source>
        <dbReference type="PROSITE" id="PS50987"/>
    </source>
</evidence>
<dbReference type="AlphaFoldDB" id="A0ABD6AFY1"/>
<dbReference type="Gene3D" id="1.10.10.10">
    <property type="entry name" value="Winged helix-like DNA-binding domain superfamily/Winged helix DNA-binding domain"/>
    <property type="match status" value="1"/>
</dbReference>
<gene>
    <name evidence="2" type="ORF">ACFQPE_20105</name>
</gene>
<proteinExistence type="predicted"/>
<dbReference type="EMBL" id="JBHTBF010000003">
    <property type="protein sequence ID" value="MFC7319076.1"/>
    <property type="molecule type" value="Genomic_DNA"/>
</dbReference>
<keyword evidence="3" id="KW-1185">Reference proteome</keyword>
<sequence>MLKHPDVDLDAVFAALSHPTRRSIIEQLAEGEQSVSELAEPHDVSLSAISQHLRVLEDAGLLRQTHEGRVRRCALQGKPLSEAFSWIVQYRIFWEDTLEAIAQQVERDDQS</sequence>
<dbReference type="InterPro" id="IPR036388">
    <property type="entry name" value="WH-like_DNA-bd_sf"/>
</dbReference>
<evidence type="ECO:0000313" key="2">
    <source>
        <dbReference type="EMBL" id="MFC7319076.1"/>
    </source>
</evidence>
<dbReference type="SUPFAM" id="SSF46785">
    <property type="entry name" value="Winged helix' DNA-binding domain"/>
    <property type="match status" value="1"/>
</dbReference>
<name>A0ABD6AFY1_9EURY</name>
<dbReference type="Proteomes" id="UP001596547">
    <property type="component" value="Unassembled WGS sequence"/>
</dbReference>
<accession>A0ABD6AFY1</accession>
<dbReference type="CDD" id="cd00090">
    <property type="entry name" value="HTH_ARSR"/>
    <property type="match status" value="1"/>
</dbReference>
<dbReference type="PRINTS" id="PR00778">
    <property type="entry name" value="HTHARSR"/>
</dbReference>
<dbReference type="InterPro" id="IPR001845">
    <property type="entry name" value="HTH_ArsR_DNA-bd_dom"/>
</dbReference>
<feature type="domain" description="HTH arsR-type" evidence="1">
    <location>
        <begin position="1"/>
        <end position="95"/>
    </location>
</feature>
<dbReference type="GeneID" id="79317733"/>
<evidence type="ECO:0000313" key="3">
    <source>
        <dbReference type="Proteomes" id="UP001596547"/>
    </source>
</evidence>
<dbReference type="InterPro" id="IPR036390">
    <property type="entry name" value="WH_DNA-bd_sf"/>
</dbReference>
<reference evidence="2 3" key="1">
    <citation type="journal article" date="2019" name="Int. J. Syst. Evol. Microbiol.">
        <title>The Global Catalogue of Microorganisms (GCM) 10K type strain sequencing project: providing services to taxonomists for standard genome sequencing and annotation.</title>
        <authorList>
            <consortium name="The Broad Institute Genomics Platform"/>
            <consortium name="The Broad Institute Genome Sequencing Center for Infectious Disease"/>
            <person name="Wu L."/>
            <person name="Ma J."/>
        </authorList>
    </citation>
    <scope>NUCLEOTIDE SEQUENCE [LARGE SCALE GENOMIC DNA]</scope>
    <source>
        <strain evidence="2 3">PSR21</strain>
    </source>
</reference>
<organism evidence="2 3">
    <name type="scientific">Halomarina halobia</name>
    <dbReference type="NCBI Taxonomy" id="3033386"/>
    <lineage>
        <taxon>Archaea</taxon>
        <taxon>Methanobacteriati</taxon>
        <taxon>Methanobacteriota</taxon>
        <taxon>Stenosarchaea group</taxon>
        <taxon>Halobacteria</taxon>
        <taxon>Halobacteriales</taxon>
        <taxon>Natronomonadaceae</taxon>
        <taxon>Halomarina</taxon>
    </lineage>
</organism>
<dbReference type="InterPro" id="IPR011991">
    <property type="entry name" value="ArsR-like_HTH"/>
</dbReference>
<dbReference type="PROSITE" id="PS50987">
    <property type="entry name" value="HTH_ARSR_2"/>
    <property type="match status" value="1"/>
</dbReference>
<dbReference type="PANTHER" id="PTHR38600">
    <property type="entry name" value="TRANSCRIPTIONAL REGULATORY PROTEIN"/>
    <property type="match status" value="1"/>
</dbReference>